<feature type="region of interest" description="Disordered" evidence="1">
    <location>
        <begin position="52"/>
        <end position="91"/>
    </location>
</feature>
<reference evidence="3 4" key="1">
    <citation type="journal article" date="2011" name="Genome Biol. Evol.">
        <title>Integration of the genetic map and genome assembly of fugu facilitates insights into distinct features of genome evolution in teleosts and mammals.</title>
        <authorList>
            <person name="Kai W."/>
            <person name="Kikuchi K."/>
            <person name="Tohari S."/>
            <person name="Chew A.K."/>
            <person name="Tay A."/>
            <person name="Fujiwara A."/>
            <person name="Hosoya S."/>
            <person name="Suetake H."/>
            <person name="Naruse K."/>
            <person name="Brenner S."/>
            <person name="Suzuki Y."/>
            <person name="Venkatesh B."/>
        </authorList>
    </citation>
    <scope>NUCLEOTIDE SEQUENCE [LARGE SCALE GENOMIC DNA]</scope>
</reference>
<dbReference type="AlphaFoldDB" id="A0A3B5KSC1"/>
<evidence type="ECO:0000313" key="4">
    <source>
        <dbReference type="Proteomes" id="UP000005226"/>
    </source>
</evidence>
<accession>A0A3B5KSC1</accession>
<feature type="compositionally biased region" description="Basic and acidic residues" evidence="1">
    <location>
        <begin position="60"/>
        <end position="77"/>
    </location>
</feature>
<evidence type="ECO:0000313" key="3">
    <source>
        <dbReference type="Ensembl" id="ENSTRUP00000056242.2"/>
    </source>
</evidence>
<feature type="transmembrane region" description="Helical" evidence="2">
    <location>
        <begin position="12"/>
        <end position="32"/>
    </location>
</feature>
<keyword evidence="2" id="KW-1133">Transmembrane helix</keyword>
<keyword evidence="2" id="KW-0812">Transmembrane</keyword>
<evidence type="ECO:0000256" key="1">
    <source>
        <dbReference type="SAM" id="MobiDB-lite"/>
    </source>
</evidence>
<organism evidence="3 4">
    <name type="scientific">Takifugu rubripes</name>
    <name type="common">Japanese pufferfish</name>
    <name type="synonym">Fugu rubripes</name>
    <dbReference type="NCBI Taxonomy" id="31033"/>
    <lineage>
        <taxon>Eukaryota</taxon>
        <taxon>Metazoa</taxon>
        <taxon>Chordata</taxon>
        <taxon>Craniata</taxon>
        <taxon>Vertebrata</taxon>
        <taxon>Euteleostomi</taxon>
        <taxon>Actinopterygii</taxon>
        <taxon>Neopterygii</taxon>
        <taxon>Teleostei</taxon>
        <taxon>Neoteleostei</taxon>
        <taxon>Acanthomorphata</taxon>
        <taxon>Eupercaria</taxon>
        <taxon>Tetraodontiformes</taxon>
        <taxon>Tetradontoidea</taxon>
        <taxon>Tetraodontidae</taxon>
        <taxon>Takifugu</taxon>
    </lineage>
</organism>
<dbReference type="Ensembl" id="ENSTRUT00000057952.2">
    <property type="protein sequence ID" value="ENSTRUP00000056242.2"/>
    <property type="gene ID" value="ENSTRUG00000021084.2"/>
</dbReference>
<reference evidence="3" key="3">
    <citation type="submission" date="2025-09" db="UniProtKB">
        <authorList>
            <consortium name="Ensembl"/>
        </authorList>
    </citation>
    <scope>IDENTIFICATION</scope>
</reference>
<reference evidence="3" key="2">
    <citation type="submission" date="2025-08" db="UniProtKB">
        <authorList>
            <consortium name="Ensembl"/>
        </authorList>
    </citation>
    <scope>IDENTIFICATION</scope>
</reference>
<dbReference type="Proteomes" id="UP000005226">
    <property type="component" value="Chromosome 5"/>
</dbReference>
<sequence length="91" mass="10358">PHFISFWKFAKLFLFYFFDAVVSFCHSVSLFFCLTTTCNRLAILYSQASTRFSRGNSEPDMVRSKAHPQGDSERPSEMSHGTGRVSKVCAH</sequence>
<proteinExistence type="predicted"/>
<dbReference type="InParanoid" id="A0A3B5KSC1"/>
<keyword evidence="4" id="KW-1185">Reference proteome</keyword>
<name>A0A3B5KSC1_TAKRU</name>
<protein>
    <submittedName>
        <fullName evidence="3">Uncharacterized protein</fullName>
    </submittedName>
</protein>
<keyword evidence="2" id="KW-0472">Membrane</keyword>
<evidence type="ECO:0000256" key="2">
    <source>
        <dbReference type="SAM" id="Phobius"/>
    </source>
</evidence>